<evidence type="ECO:0000313" key="1">
    <source>
        <dbReference type="EMBL" id="TKR27127.1"/>
    </source>
</evidence>
<dbReference type="Proteomes" id="UP000308121">
    <property type="component" value="Unassembled WGS sequence"/>
</dbReference>
<protein>
    <submittedName>
        <fullName evidence="1">Uncharacterized protein</fullName>
    </submittedName>
</protein>
<gene>
    <name evidence="1" type="ORF">FA014_01860</name>
</gene>
<dbReference type="RefSeq" id="WP_154728015.1">
    <property type="nucleotide sequence ID" value="NZ_SZYE01000006.1"/>
</dbReference>
<accession>A0A7Z8K2Z9</accession>
<dbReference type="OrthoDB" id="5125409at2"/>
<name>A0A7Z8K2Z9_9CELL</name>
<dbReference type="AlphaFoldDB" id="A0A7Z8K2Z9"/>
<comment type="caution">
    <text evidence="1">The sequence shown here is derived from an EMBL/GenBank/DDBJ whole genome shotgun (WGS) entry which is preliminary data.</text>
</comment>
<proteinExistence type="predicted"/>
<evidence type="ECO:0000313" key="2">
    <source>
        <dbReference type="Proteomes" id="UP000308121"/>
    </source>
</evidence>
<sequence>MAAPQDPRESPAIRRLARQIAGLQRQVTALASTPGTGHSSMEGGSLDGFTVDGQLTTRTGEQHDGTFGSAVLAGPVPPTPTVPVVQGGPGLARIGWDGGWLNGALTPMDFSRVEVYVSTDSISDPLPRFLVATIETPQGAEVVIRREAGTYHARLASRSASGKVSALSDETVVEVASLVDTAEVEAALATKTSTTRSDSAPDRDGQTPGDVWWRVHGIVVVEQWVWDGETWVPVEASGSIIAAATIHGEQISATALDGKVITGALIRTAAEGRRIELGAATGDQVVFHTGRADQISPGVLRVGAGDEASYVDLVAPETAAHQGSREIGVRARGQGVGSPLASGVELWGNENSVLGNLDVLLGDLSVAAGDVAAPTGTLRARAAVIAEGVNCQGLNVQWLAVSGGLSIGARRLVPFAHTIATTAAGRSWWHHGLGATPVGIVVSVAMDTVGGPNFPTAGMLERTGGDVPTNAETVAIRLMGNSSSAWGAVPAGTWDIAGFYIV</sequence>
<reference evidence="1 2" key="1">
    <citation type="submission" date="2019-05" db="EMBL/GenBank/DDBJ databases">
        <title>Genome sequence of Cellulomonas hominis strain CS1.</title>
        <authorList>
            <person name="Belmont J."/>
            <person name="Maclea K.S."/>
        </authorList>
    </citation>
    <scope>NUCLEOTIDE SEQUENCE [LARGE SCALE GENOMIC DNA]</scope>
    <source>
        <strain evidence="1 2">CS1</strain>
    </source>
</reference>
<dbReference type="EMBL" id="SZYE01000006">
    <property type="protein sequence ID" value="TKR27127.1"/>
    <property type="molecule type" value="Genomic_DNA"/>
</dbReference>
<organism evidence="1 2">
    <name type="scientific">Cellulomonas hominis</name>
    <dbReference type="NCBI Taxonomy" id="156981"/>
    <lineage>
        <taxon>Bacteria</taxon>
        <taxon>Bacillati</taxon>
        <taxon>Actinomycetota</taxon>
        <taxon>Actinomycetes</taxon>
        <taxon>Micrococcales</taxon>
        <taxon>Cellulomonadaceae</taxon>
        <taxon>Cellulomonas</taxon>
    </lineage>
</organism>